<feature type="transmembrane region" description="Helical" evidence="8">
    <location>
        <begin position="355"/>
        <end position="375"/>
    </location>
</feature>
<reference evidence="9 10" key="1">
    <citation type="submission" date="2020-10" db="EMBL/GenBank/DDBJ databases">
        <authorList>
            <person name="Castelo-Branco R."/>
            <person name="Eusebio N."/>
            <person name="Adriana R."/>
            <person name="Vieira A."/>
            <person name="Brugerolle De Fraissinette N."/>
            <person name="Rezende De Castro R."/>
            <person name="Schneider M.P."/>
            <person name="Vasconcelos V."/>
            <person name="Leao P.N."/>
        </authorList>
    </citation>
    <scope>NUCLEOTIDE SEQUENCE [LARGE SCALE GENOMIC DNA]</scope>
    <source>
        <strain evidence="9 10">LEGE 06226</strain>
    </source>
</reference>
<protein>
    <recommendedName>
        <fullName evidence="8">Proton extrusion protein PxcA</fullName>
    </recommendedName>
</protein>
<evidence type="ECO:0000256" key="7">
    <source>
        <dbReference type="ARBA" id="ARBA00023136"/>
    </source>
</evidence>
<proteinExistence type="inferred from homology"/>
<comment type="function">
    <text evidence="8">Required for H(+) efflux immediately after light irradiation to form a rapid H(+) concentration gradient across the thylakoid membranes. Together with PxcL, contributes to transient H(+) uptake following dark to light transition.</text>
</comment>
<keyword evidence="2 8" id="KW-0813">Transport</keyword>
<dbReference type="InterPro" id="IPR004282">
    <property type="entry name" value="CemA"/>
</dbReference>
<dbReference type="HAMAP" id="MF_01308">
    <property type="entry name" value="CemA_PxcA"/>
    <property type="match status" value="1"/>
</dbReference>
<comment type="caution">
    <text evidence="9">The sequence shown here is derived from an EMBL/GenBank/DDBJ whole genome shotgun (WGS) entry which is preliminary data.</text>
</comment>
<dbReference type="Pfam" id="PF03040">
    <property type="entry name" value="CemA"/>
    <property type="match status" value="1"/>
</dbReference>
<evidence type="ECO:0000256" key="4">
    <source>
        <dbReference type="ARBA" id="ARBA00022781"/>
    </source>
</evidence>
<feature type="transmembrane region" description="Helical" evidence="8">
    <location>
        <begin position="395"/>
        <end position="416"/>
    </location>
</feature>
<keyword evidence="8" id="KW-0997">Cell inner membrane</keyword>
<keyword evidence="7 8" id="KW-0472">Membrane</keyword>
<dbReference type="PANTHER" id="PTHR33650">
    <property type="entry name" value="CHLOROPLAST ENVELOPE MEMBRANE PROTEIN-RELATED"/>
    <property type="match status" value="1"/>
</dbReference>
<comment type="similarity">
    <text evidence="8">Belongs to the CemA family.</text>
</comment>
<keyword evidence="3 8" id="KW-0812">Transmembrane</keyword>
<dbReference type="EMBL" id="JADEWU010000018">
    <property type="protein sequence ID" value="MBE9143605.1"/>
    <property type="molecule type" value="Genomic_DNA"/>
</dbReference>
<sequence length="436" mass="49774">MSNSIIKFQKGSLGTRFLNVLKSSNQWVHKTPERALEQAYQAALAIKTIEDQHFEGQKVSEEAPQYTPSVLECFMKDIEKHLNTIKFKLGEFKLTRNLDHSGDIEFIEKLKFIDEIVDRYQHNSSVSNPLVYSDSSGLTSVKRLNNGKSTDPSGLSPLDFVEVESSGEMFKGKKSGALPRSIGRTFKKIQTELDDESEERLMNSYRASRKKTKSAVNFLLMLILIPLLSQQISKNFIFIPLVEHYRQTHEVPLFLNSEMKEEALHELKSYEEELQMSSLLYKTPTLESEEMEKKMEEKAEEISKEFDHKSSEAISNIFADFVGLIAFTLVILLNQQGLIALKALLNTVMYDLSDSAKAFIIILLTDIFVGFHSPHGWEVLLEGFSSHLGIAPNRSFIFLFIATFPVILDTIMKYWIFRYLSRISPSAVATLRNMNE</sequence>
<evidence type="ECO:0000256" key="1">
    <source>
        <dbReference type="ARBA" id="ARBA00004141"/>
    </source>
</evidence>
<organism evidence="9 10">
    <name type="scientific">Planktothrix mougeotii LEGE 06226</name>
    <dbReference type="NCBI Taxonomy" id="1828728"/>
    <lineage>
        <taxon>Bacteria</taxon>
        <taxon>Bacillati</taxon>
        <taxon>Cyanobacteriota</taxon>
        <taxon>Cyanophyceae</taxon>
        <taxon>Oscillatoriophycideae</taxon>
        <taxon>Oscillatoriales</taxon>
        <taxon>Microcoleaceae</taxon>
        <taxon>Planktothrix</taxon>
    </lineage>
</organism>
<dbReference type="Proteomes" id="UP000640725">
    <property type="component" value="Unassembled WGS sequence"/>
</dbReference>
<evidence type="ECO:0000256" key="5">
    <source>
        <dbReference type="ARBA" id="ARBA00022989"/>
    </source>
</evidence>
<name>A0ABR9UAW4_9CYAN</name>
<gene>
    <name evidence="8" type="primary">pxcA</name>
    <name evidence="9" type="ORF">IQ236_10250</name>
</gene>
<evidence type="ECO:0000256" key="2">
    <source>
        <dbReference type="ARBA" id="ARBA00022448"/>
    </source>
</evidence>
<evidence type="ECO:0000313" key="9">
    <source>
        <dbReference type="EMBL" id="MBE9143605.1"/>
    </source>
</evidence>
<evidence type="ECO:0000256" key="6">
    <source>
        <dbReference type="ARBA" id="ARBA00023065"/>
    </source>
</evidence>
<keyword evidence="5 8" id="KW-1133">Transmembrane helix</keyword>
<keyword evidence="6 8" id="KW-0406">Ion transport</keyword>
<dbReference type="PANTHER" id="PTHR33650:SF2">
    <property type="entry name" value="CHLOROPLAST ENVELOPE MEMBRANE PROTEIN"/>
    <property type="match status" value="1"/>
</dbReference>
<evidence type="ECO:0000256" key="8">
    <source>
        <dbReference type="HAMAP-Rule" id="MF_01308"/>
    </source>
</evidence>
<keyword evidence="10" id="KW-1185">Reference proteome</keyword>
<keyword evidence="4 8" id="KW-0375">Hydrogen ion transport</keyword>
<evidence type="ECO:0000313" key="10">
    <source>
        <dbReference type="Proteomes" id="UP000640725"/>
    </source>
</evidence>
<dbReference type="RefSeq" id="WP_193869167.1">
    <property type="nucleotide sequence ID" value="NZ_JADEWU010000018.1"/>
</dbReference>
<evidence type="ECO:0000256" key="3">
    <source>
        <dbReference type="ARBA" id="ARBA00022692"/>
    </source>
</evidence>
<accession>A0ABR9UAW4</accession>
<feature type="transmembrane region" description="Helical" evidence="8">
    <location>
        <begin position="313"/>
        <end position="334"/>
    </location>
</feature>
<feature type="transmembrane region" description="Helical" evidence="8">
    <location>
        <begin position="215"/>
        <end position="232"/>
    </location>
</feature>
<keyword evidence="8" id="KW-1003">Cell membrane</keyword>
<comment type="subcellular location">
    <subcellularLocation>
        <location evidence="8">Cell inner membrane</location>
        <topology evidence="8">Multi-pass membrane protein</topology>
    </subcellularLocation>
    <subcellularLocation>
        <location evidence="1">Membrane</location>
        <topology evidence="1">Multi-pass membrane protein</topology>
    </subcellularLocation>
</comment>